<dbReference type="CDD" id="cd01130">
    <property type="entry name" value="VirB11-like_ATPase"/>
    <property type="match status" value="1"/>
</dbReference>
<organism evidence="3 4">
    <name type="scientific">Trinickia dinghuensis</name>
    <dbReference type="NCBI Taxonomy" id="2291023"/>
    <lineage>
        <taxon>Bacteria</taxon>
        <taxon>Pseudomonadati</taxon>
        <taxon>Pseudomonadota</taxon>
        <taxon>Betaproteobacteria</taxon>
        <taxon>Burkholderiales</taxon>
        <taxon>Burkholderiaceae</taxon>
        <taxon>Trinickia</taxon>
    </lineage>
</organism>
<dbReference type="AlphaFoldDB" id="A0A3D8K031"/>
<comment type="similarity">
    <text evidence="1">Belongs to the GSP E family.</text>
</comment>
<dbReference type="OrthoDB" id="9810761at2"/>
<dbReference type="PANTHER" id="PTHR30486:SF15">
    <property type="entry name" value="TYPE II_IV SECRETION SYSTEM ATPASE"/>
    <property type="match status" value="1"/>
</dbReference>
<dbReference type="EMBL" id="QRGA01000006">
    <property type="protein sequence ID" value="RDU98609.1"/>
    <property type="molecule type" value="Genomic_DNA"/>
</dbReference>
<sequence length="455" mass="50680">MSLREQISSQFVQPLSERSAAGGSHNGMARAAYQKLKREVHHLVLERIELERISRLSPEVVRQELTALIMRILEEERAPANDLERKQLVVDVYDEMFGFGPLEVLLRDPGISDILVNTYQQTYVERKGRLELTDVTFYDDAHLMKVIEKIVSRVGRRIDESSPMVDARLPDGSRVNAIIPPSAIDGPLVSIRRFAVNPLQVSDLVQLQTLTPPMADLLDALAKAKVNILISGGTGSGKTTLLNILSGFIPADERIITIEDAAELQLRQPHVARLETRPPNIEGRGEITQRTLVRNALRMRPDRIILGEVRGAEALDMLAAMNTGHEGSLATIHANTPRDALTRLENMINMAGMSLPPKTMRQQIASAIHVVIQATRLTDGRRKIVSIQELTGMEGEVINMQEIFAFKRTGVDQNGNVRGYFGATGVRPRFAERLQAFGINIPDELYDPARRFETA</sequence>
<dbReference type="Proteomes" id="UP000256838">
    <property type="component" value="Unassembled WGS sequence"/>
</dbReference>
<evidence type="ECO:0000313" key="4">
    <source>
        <dbReference type="Proteomes" id="UP000256838"/>
    </source>
</evidence>
<accession>A0A3D8K031</accession>
<evidence type="ECO:0000313" key="3">
    <source>
        <dbReference type="EMBL" id="RDU98609.1"/>
    </source>
</evidence>
<protein>
    <submittedName>
        <fullName evidence="3">CpaF family protein</fullName>
    </submittedName>
</protein>
<evidence type="ECO:0000259" key="2">
    <source>
        <dbReference type="Pfam" id="PF00437"/>
    </source>
</evidence>
<keyword evidence="4" id="KW-1185">Reference proteome</keyword>
<dbReference type="GO" id="GO:0016887">
    <property type="term" value="F:ATP hydrolysis activity"/>
    <property type="evidence" value="ECO:0007669"/>
    <property type="project" value="InterPro"/>
</dbReference>
<dbReference type="PANTHER" id="PTHR30486">
    <property type="entry name" value="TWITCHING MOTILITY PROTEIN PILT"/>
    <property type="match status" value="1"/>
</dbReference>
<dbReference type="Gene3D" id="3.30.450.380">
    <property type="match status" value="1"/>
</dbReference>
<dbReference type="InterPro" id="IPR027417">
    <property type="entry name" value="P-loop_NTPase"/>
</dbReference>
<reference evidence="3 4" key="1">
    <citation type="submission" date="2018-08" db="EMBL/GenBank/DDBJ databases">
        <title>Paraburkholderia sp. DHOM06 isolated from forest soil.</title>
        <authorList>
            <person name="Gao Z.-H."/>
            <person name="Qiu L.-H."/>
        </authorList>
    </citation>
    <scope>NUCLEOTIDE SEQUENCE [LARGE SCALE GENOMIC DNA]</scope>
    <source>
        <strain evidence="3 4">DHOM06</strain>
    </source>
</reference>
<dbReference type="SUPFAM" id="SSF52540">
    <property type="entry name" value="P-loop containing nucleoside triphosphate hydrolases"/>
    <property type="match status" value="1"/>
</dbReference>
<evidence type="ECO:0000256" key="1">
    <source>
        <dbReference type="ARBA" id="ARBA00006611"/>
    </source>
</evidence>
<gene>
    <name evidence="3" type="ORF">DWV00_09975</name>
</gene>
<proteinExistence type="inferred from homology"/>
<comment type="caution">
    <text evidence="3">The sequence shown here is derived from an EMBL/GenBank/DDBJ whole genome shotgun (WGS) entry which is preliminary data.</text>
</comment>
<feature type="domain" description="Bacterial type II secretion system protein E" evidence="2">
    <location>
        <begin position="98"/>
        <end position="396"/>
    </location>
</feature>
<dbReference type="InterPro" id="IPR001482">
    <property type="entry name" value="T2SS/T4SS_dom"/>
</dbReference>
<dbReference type="RefSeq" id="WP_115533425.1">
    <property type="nucleotide sequence ID" value="NZ_QRGA01000006.1"/>
</dbReference>
<dbReference type="InterPro" id="IPR050921">
    <property type="entry name" value="T4SS_GSP_E_ATPase"/>
</dbReference>
<dbReference type="Gene3D" id="3.40.50.300">
    <property type="entry name" value="P-loop containing nucleotide triphosphate hydrolases"/>
    <property type="match status" value="1"/>
</dbReference>
<name>A0A3D8K031_9BURK</name>
<dbReference type="Pfam" id="PF00437">
    <property type="entry name" value="T2SSE"/>
    <property type="match status" value="1"/>
</dbReference>